<protein>
    <recommendedName>
        <fullName evidence="6">Mid2 domain-containing protein</fullName>
    </recommendedName>
</protein>
<feature type="region of interest" description="Disordered" evidence="1">
    <location>
        <begin position="116"/>
        <end position="137"/>
    </location>
</feature>
<evidence type="ECO:0000256" key="3">
    <source>
        <dbReference type="SAM" id="SignalP"/>
    </source>
</evidence>
<dbReference type="EMBL" id="JAUEPU010000002">
    <property type="protein sequence ID" value="KAK0504852.1"/>
    <property type="molecule type" value="Genomic_DNA"/>
</dbReference>
<feature type="chain" id="PRO_5041420549" description="Mid2 domain-containing protein" evidence="3">
    <location>
        <begin position="21"/>
        <end position="239"/>
    </location>
</feature>
<evidence type="ECO:0000313" key="5">
    <source>
        <dbReference type="Proteomes" id="UP001175228"/>
    </source>
</evidence>
<organism evidence="4 5">
    <name type="scientific">Armillaria luteobubalina</name>
    <dbReference type="NCBI Taxonomy" id="153913"/>
    <lineage>
        <taxon>Eukaryota</taxon>
        <taxon>Fungi</taxon>
        <taxon>Dikarya</taxon>
        <taxon>Basidiomycota</taxon>
        <taxon>Agaricomycotina</taxon>
        <taxon>Agaricomycetes</taxon>
        <taxon>Agaricomycetidae</taxon>
        <taxon>Agaricales</taxon>
        <taxon>Marasmiineae</taxon>
        <taxon>Physalacriaceae</taxon>
        <taxon>Armillaria</taxon>
    </lineage>
</organism>
<feature type="compositionally biased region" description="Low complexity" evidence="1">
    <location>
        <begin position="119"/>
        <end position="135"/>
    </location>
</feature>
<keyword evidence="3" id="KW-0732">Signal</keyword>
<evidence type="ECO:0000313" key="4">
    <source>
        <dbReference type="EMBL" id="KAK0504852.1"/>
    </source>
</evidence>
<comment type="caution">
    <text evidence="4">The sequence shown here is derived from an EMBL/GenBank/DDBJ whole genome shotgun (WGS) entry which is preliminary data.</text>
</comment>
<reference evidence="4" key="1">
    <citation type="submission" date="2023-06" db="EMBL/GenBank/DDBJ databases">
        <authorList>
            <consortium name="Lawrence Berkeley National Laboratory"/>
            <person name="Ahrendt S."/>
            <person name="Sahu N."/>
            <person name="Indic B."/>
            <person name="Wong-Bajracharya J."/>
            <person name="Merenyi Z."/>
            <person name="Ke H.-M."/>
            <person name="Monk M."/>
            <person name="Kocsube S."/>
            <person name="Drula E."/>
            <person name="Lipzen A."/>
            <person name="Balint B."/>
            <person name="Henrissat B."/>
            <person name="Andreopoulos B."/>
            <person name="Martin F.M."/>
            <person name="Harder C.B."/>
            <person name="Rigling D."/>
            <person name="Ford K.L."/>
            <person name="Foster G.D."/>
            <person name="Pangilinan J."/>
            <person name="Papanicolaou A."/>
            <person name="Barry K."/>
            <person name="LaButti K."/>
            <person name="Viragh M."/>
            <person name="Koriabine M."/>
            <person name="Yan M."/>
            <person name="Riley R."/>
            <person name="Champramary S."/>
            <person name="Plett K.L."/>
            <person name="Tsai I.J."/>
            <person name="Slot J."/>
            <person name="Sipos G."/>
            <person name="Plett J."/>
            <person name="Nagy L.G."/>
            <person name="Grigoriev I.V."/>
        </authorList>
    </citation>
    <scope>NUCLEOTIDE SEQUENCE</scope>
    <source>
        <strain evidence="4">HWK02</strain>
    </source>
</reference>
<keyword evidence="2" id="KW-0472">Membrane</keyword>
<evidence type="ECO:0008006" key="6">
    <source>
        <dbReference type="Google" id="ProtNLM"/>
    </source>
</evidence>
<keyword evidence="5" id="KW-1185">Reference proteome</keyword>
<accession>A0AA39UVC6</accession>
<feature type="transmembrane region" description="Helical" evidence="2">
    <location>
        <begin position="140"/>
        <end position="162"/>
    </location>
</feature>
<evidence type="ECO:0000256" key="2">
    <source>
        <dbReference type="SAM" id="Phobius"/>
    </source>
</evidence>
<feature type="region of interest" description="Disordered" evidence="1">
    <location>
        <begin position="186"/>
        <end position="239"/>
    </location>
</feature>
<evidence type="ECO:0000256" key="1">
    <source>
        <dbReference type="SAM" id="MobiDB-lite"/>
    </source>
</evidence>
<name>A0AA39UVC6_9AGAR</name>
<keyword evidence="2" id="KW-0812">Transmembrane</keyword>
<keyword evidence="2" id="KW-1133">Transmembrane helix</keyword>
<feature type="signal peptide" evidence="3">
    <location>
        <begin position="1"/>
        <end position="20"/>
    </location>
</feature>
<dbReference type="AlphaFoldDB" id="A0AA39UVC6"/>
<proteinExistence type="predicted"/>
<sequence>MPRSRVALLSLVFYLPLGLAFPTMQVCLLLCLLTARAFASPLGARQESDISVIGFGMTTERPTSTTTVLSTKTEYTVVTPLANGAIVSVVPYTEIVSGSITELVSATVTLYPVTHATPSSSTSTSTSTTATSSSSKRTGAIAGGVVGAVIVAAIAAVLFMRFRNKRSPRHWRNWGPVLPWVNLDGGSGGGRDVKRPPSPIIATVPSPTTAAPILVREKHRSSPSDPGPSQYIEMEAKSP</sequence>
<dbReference type="Proteomes" id="UP001175228">
    <property type="component" value="Unassembled WGS sequence"/>
</dbReference>
<gene>
    <name evidence="4" type="ORF">EDD18DRAFT_316353</name>
</gene>